<dbReference type="AlphaFoldDB" id="A0A932A9C9"/>
<keyword evidence="1" id="KW-1133">Transmembrane helix</keyword>
<organism evidence="2 3">
    <name type="scientific">Candidatus Korobacter versatilis</name>
    <dbReference type="NCBI Taxonomy" id="658062"/>
    <lineage>
        <taxon>Bacteria</taxon>
        <taxon>Pseudomonadati</taxon>
        <taxon>Acidobacteriota</taxon>
        <taxon>Terriglobia</taxon>
        <taxon>Terriglobales</taxon>
        <taxon>Candidatus Korobacteraceae</taxon>
        <taxon>Candidatus Korobacter</taxon>
    </lineage>
</organism>
<sequence>MRLPTAIEARAGHRLTPAEAVAIASGRERSLSRLLAAYIVAGIAFMLLPRTFRPAQEQEQGY</sequence>
<evidence type="ECO:0000313" key="2">
    <source>
        <dbReference type="EMBL" id="MBI2679058.1"/>
    </source>
</evidence>
<evidence type="ECO:0000256" key="1">
    <source>
        <dbReference type="SAM" id="Phobius"/>
    </source>
</evidence>
<keyword evidence="1" id="KW-0812">Transmembrane</keyword>
<dbReference type="Proteomes" id="UP000779809">
    <property type="component" value="Unassembled WGS sequence"/>
</dbReference>
<feature type="transmembrane region" description="Helical" evidence="1">
    <location>
        <begin position="34"/>
        <end position="52"/>
    </location>
</feature>
<name>A0A932A9C9_9BACT</name>
<proteinExistence type="predicted"/>
<comment type="caution">
    <text evidence="2">The sequence shown here is derived from an EMBL/GenBank/DDBJ whole genome shotgun (WGS) entry which is preliminary data.</text>
</comment>
<dbReference type="EMBL" id="JACPNR010000011">
    <property type="protein sequence ID" value="MBI2679058.1"/>
    <property type="molecule type" value="Genomic_DNA"/>
</dbReference>
<evidence type="ECO:0000313" key="3">
    <source>
        <dbReference type="Proteomes" id="UP000779809"/>
    </source>
</evidence>
<reference evidence="2" key="1">
    <citation type="submission" date="2020-07" db="EMBL/GenBank/DDBJ databases">
        <title>Huge and variable diversity of episymbiotic CPR bacteria and DPANN archaea in groundwater ecosystems.</title>
        <authorList>
            <person name="He C.Y."/>
            <person name="Keren R."/>
            <person name="Whittaker M."/>
            <person name="Farag I.F."/>
            <person name="Doudna J."/>
            <person name="Cate J.H.D."/>
            <person name="Banfield J.F."/>
        </authorList>
    </citation>
    <scope>NUCLEOTIDE SEQUENCE</scope>
    <source>
        <strain evidence="2">NC_groundwater_580_Pr5_B-0.1um_64_19</strain>
    </source>
</reference>
<accession>A0A932A9C9</accession>
<gene>
    <name evidence="2" type="ORF">HYX28_09780</name>
</gene>
<keyword evidence="1" id="KW-0472">Membrane</keyword>
<protein>
    <submittedName>
        <fullName evidence="2">Uncharacterized protein</fullName>
    </submittedName>
</protein>